<comment type="caution">
    <text evidence="2">The sequence shown here is derived from an EMBL/GenBank/DDBJ whole genome shotgun (WGS) entry which is preliminary data.</text>
</comment>
<proteinExistence type="predicted"/>
<gene>
    <name evidence="2" type="ORF">SDC9_110879</name>
</gene>
<evidence type="ECO:0000313" key="2">
    <source>
        <dbReference type="EMBL" id="MPM63994.1"/>
    </source>
</evidence>
<sequence length="47" mass="4317">MVGFGSIVKTGDCAGGGADRGQAGPHGEAAGGDGVFIIGAVSGAELV</sequence>
<feature type="region of interest" description="Disordered" evidence="1">
    <location>
        <begin position="10"/>
        <end position="32"/>
    </location>
</feature>
<dbReference type="EMBL" id="VSSQ01019718">
    <property type="protein sequence ID" value="MPM63994.1"/>
    <property type="molecule type" value="Genomic_DNA"/>
</dbReference>
<protein>
    <submittedName>
        <fullName evidence="2">Uncharacterized protein</fullName>
    </submittedName>
</protein>
<dbReference type="AlphaFoldDB" id="A0A645BQ93"/>
<evidence type="ECO:0000256" key="1">
    <source>
        <dbReference type="SAM" id="MobiDB-lite"/>
    </source>
</evidence>
<organism evidence="2">
    <name type="scientific">bioreactor metagenome</name>
    <dbReference type="NCBI Taxonomy" id="1076179"/>
    <lineage>
        <taxon>unclassified sequences</taxon>
        <taxon>metagenomes</taxon>
        <taxon>ecological metagenomes</taxon>
    </lineage>
</organism>
<accession>A0A645BQ93</accession>
<reference evidence="2" key="1">
    <citation type="submission" date="2019-08" db="EMBL/GenBank/DDBJ databases">
        <authorList>
            <person name="Kucharzyk K."/>
            <person name="Murdoch R.W."/>
            <person name="Higgins S."/>
            <person name="Loffler F."/>
        </authorList>
    </citation>
    <scope>NUCLEOTIDE SEQUENCE</scope>
</reference>
<name>A0A645BQ93_9ZZZZ</name>